<dbReference type="PANTHER" id="PTHR13261:SF0">
    <property type="entry name" value="BRCA2 AND CDKN1A-INTERACTING PROTEIN"/>
    <property type="match status" value="1"/>
</dbReference>
<evidence type="ECO:0000256" key="2">
    <source>
        <dbReference type="ARBA" id="ARBA00006781"/>
    </source>
</evidence>
<dbReference type="PANTHER" id="PTHR13261">
    <property type="entry name" value="BRCA2 AND CDKN1A INTERACTING PROTEIN"/>
    <property type="match status" value="1"/>
</dbReference>
<evidence type="ECO:0000256" key="3">
    <source>
        <dbReference type="SAM" id="MobiDB-lite"/>
    </source>
</evidence>
<evidence type="ECO:0000313" key="5">
    <source>
        <dbReference type="Proteomes" id="UP000044602"/>
    </source>
</evidence>
<organism evidence="4 5">
    <name type="scientific">Verticillium longisporum</name>
    <name type="common">Verticillium dahliae var. longisporum</name>
    <dbReference type="NCBI Taxonomy" id="100787"/>
    <lineage>
        <taxon>Eukaryota</taxon>
        <taxon>Fungi</taxon>
        <taxon>Dikarya</taxon>
        <taxon>Ascomycota</taxon>
        <taxon>Pezizomycotina</taxon>
        <taxon>Sordariomycetes</taxon>
        <taxon>Hypocreomycetidae</taxon>
        <taxon>Glomerellales</taxon>
        <taxon>Plectosphaerellaceae</taxon>
        <taxon>Verticillium</taxon>
    </lineage>
</organism>
<accession>A0A0G4L6V3</accession>
<dbReference type="Pfam" id="PF13862">
    <property type="entry name" value="BCCIP"/>
    <property type="match status" value="2"/>
</dbReference>
<evidence type="ECO:0008006" key="6">
    <source>
        <dbReference type="Google" id="ProtNLM"/>
    </source>
</evidence>
<dbReference type="AlphaFoldDB" id="A0A0G4L6V3"/>
<protein>
    <recommendedName>
        <fullName evidence="6">Protein BCP1</fullName>
    </recommendedName>
</protein>
<evidence type="ECO:0000313" key="4">
    <source>
        <dbReference type="EMBL" id="CRK17706.1"/>
    </source>
</evidence>
<name>A0A0G4L6V3_VERLO</name>
<proteinExistence type="inferred from homology"/>
<feature type="compositionally biased region" description="Basic and acidic residues" evidence="3">
    <location>
        <begin position="194"/>
        <end position="211"/>
    </location>
</feature>
<dbReference type="InterPro" id="IPR025602">
    <property type="entry name" value="BCP1_family"/>
</dbReference>
<dbReference type="GO" id="GO:0005634">
    <property type="term" value="C:nucleus"/>
    <property type="evidence" value="ECO:0007669"/>
    <property type="project" value="TreeGrafter"/>
</dbReference>
<comment type="function">
    <text evidence="1">Involved in nuclear export, actin cytoskeleton organization and vesicular transport.</text>
</comment>
<feature type="region of interest" description="Disordered" evidence="3">
    <location>
        <begin position="1"/>
        <end position="25"/>
    </location>
</feature>
<feature type="compositionally biased region" description="Basic and acidic residues" evidence="3">
    <location>
        <begin position="1"/>
        <end position="17"/>
    </location>
</feature>
<comment type="similarity">
    <text evidence="2">Belongs to the BCP1 family.</text>
</comment>
<evidence type="ECO:0000256" key="1">
    <source>
        <dbReference type="ARBA" id="ARBA00002688"/>
    </source>
</evidence>
<dbReference type="Proteomes" id="UP000044602">
    <property type="component" value="Unassembled WGS sequence"/>
</dbReference>
<dbReference type="EMBL" id="CVQH01008890">
    <property type="protein sequence ID" value="CRK17706.1"/>
    <property type="molecule type" value="Genomic_DNA"/>
</dbReference>
<gene>
    <name evidence="4" type="ORF">BN1708_002989</name>
</gene>
<reference evidence="4 5" key="1">
    <citation type="submission" date="2015-05" db="EMBL/GenBank/DDBJ databases">
        <authorList>
            <person name="Wang D.B."/>
            <person name="Wang M."/>
        </authorList>
    </citation>
    <scope>NUCLEOTIDE SEQUENCE [LARGE SCALE GENOMIC DNA]</scope>
    <source>
        <strain evidence="4">VL1</strain>
    </source>
</reference>
<sequence length="476" mass="53838">MGKKRERDEQNPAHDGDKMDEDDSEDDFDVVNVDFEWFNFDAEIDFHGTKALLRQLFDVDAVKFNISGLADLIISQPTIGSTVKVDDKANDAYALMTVLNMHEHRDKPAFADLTKYIIEKAQTNEALAPIPELLTSGAQVGLVLTERLINMPTEIAPPMYRMLIDEVEAAVEDKEPYEFTHYLVLSKTYREVEPEAELRTERKGKKQKGEDGSMWYFHPEDEVTAKHAVAHGAYSYSHENEGSAESKRAFQEMGIKPQGYLMLVEASKWKGAVDAVEQYSTSTSFVRGITKFSYMDTTASTSIFGFTSPIIVALDGSVPYVVTLSRSLSSTFFSLVLTERLINMPTEIAPPMYRMLIDEVEAAVEDKEPYEFTHYLVLSKTYREVEPEAELRTERKGKKQKGEDGSMWYFHPEDEVTAKHAVAHGAYSYSHENEGSAESKRAFQEMGIKPQGYLMLVEASKWKGAVDAVEQYLKPQ</sequence>
<feature type="region of interest" description="Disordered" evidence="3">
    <location>
        <begin position="194"/>
        <end position="213"/>
    </location>
</feature>
<dbReference type="STRING" id="100787.A0A0G4L6V3"/>
<keyword evidence="5" id="KW-1185">Reference proteome</keyword>